<dbReference type="Gene3D" id="2.120.10.30">
    <property type="entry name" value="TolB, C-terminal domain"/>
    <property type="match status" value="1"/>
</dbReference>
<feature type="signal peptide" evidence="4">
    <location>
        <begin position="1"/>
        <end position="17"/>
    </location>
</feature>
<dbReference type="OrthoDB" id="7776143at2759"/>
<evidence type="ECO:0000256" key="3">
    <source>
        <dbReference type="ARBA" id="ARBA00022525"/>
    </source>
</evidence>
<organism evidence="5 6">
    <name type="scientific">Setomelanomma holmii</name>
    <dbReference type="NCBI Taxonomy" id="210430"/>
    <lineage>
        <taxon>Eukaryota</taxon>
        <taxon>Fungi</taxon>
        <taxon>Dikarya</taxon>
        <taxon>Ascomycota</taxon>
        <taxon>Pezizomycotina</taxon>
        <taxon>Dothideomycetes</taxon>
        <taxon>Pleosporomycetidae</taxon>
        <taxon>Pleosporales</taxon>
        <taxon>Pleosporineae</taxon>
        <taxon>Phaeosphaeriaceae</taxon>
        <taxon>Setomelanomma</taxon>
    </lineage>
</organism>
<dbReference type="Proteomes" id="UP000799777">
    <property type="component" value="Unassembled WGS sequence"/>
</dbReference>
<keyword evidence="4" id="KW-0732">Signal</keyword>
<comment type="subcellular location">
    <subcellularLocation>
        <location evidence="1">Secreted</location>
    </subcellularLocation>
</comment>
<sequence>MYTKLITLAYFVALTAAAEYFDTPPSGYRPFGPGYTIGAYPKDFSIVGPLLEAIHDSQTPSTGLAVDTKHNLYLTYPRNAGATPNNVVICTSFNDEKPWPNATMQNCTAGQDPSTCFINVQNIILDDRGRLWIVDSGIPAGAAAGSDAIYGGAKLMSFNETTAEHIKTYAIPQDLLAHGMNMNDLRVNTALGGREGYAFITDASTNSSLVAIDLETGNGVRRLFNTSVVRADENYVGSYDGELIYRWNGTQRGHITTAADGIALASGNFYWGVLASRRFYYISQSTLVDTTLTDAQVLAAVQNPGQIASEQAGFTADDRGRVYVAASEQNAIYYVDTLKSETNMTVNGNAPGGSGLIPASDYVVKTLVRSALIQHADSMAVLDGWLFFNTNQLTLGPMYQYINVDKRKGPFRSYRMWIGRGPAK</sequence>
<evidence type="ECO:0000256" key="2">
    <source>
        <dbReference type="ARBA" id="ARBA00009127"/>
    </source>
</evidence>
<evidence type="ECO:0000256" key="1">
    <source>
        <dbReference type="ARBA" id="ARBA00004613"/>
    </source>
</evidence>
<evidence type="ECO:0008006" key="7">
    <source>
        <dbReference type="Google" id="ProtNLM"/>
    </source>
</evidence>
<protein>
    <recommendedName>
        <fullName evidence="7">Major royal jelly protein</fullName>
    </recommendedName>
</protein>
<proteinExistence type="inferred from homology"/>
<dbReference type="PANTHER" id="PTHR10009:SF17">
    <property type="entry name" value="MAJOR ROYAL JELLY PROTEIN"/>
    <property type="match status" value="1"/>
</dbReference>
<name>A0A9P4HD73_9PLEO</name>
<dbReference type="InterPro" id="IPR017996">
    <property type="entry name" value="MRJP/yellow-related"/>
</dbReference>
<dbReference type="AlphaFoldDB" id="A0A9P4HD73"/>
<keyword evidence="6" id="KW-1185">Reference proteome</keyword>
<accession>A0A9P4HD73</accession>
<reference evidence="5" key="1">
    <citation type="journal article" date="2020" name="Stud. Mycol.">
        <title>101 Dothideomycetes genomes: a test case for predicting lifestyles and emergence of pathogens.</title>
        <authorList>
            <person name="Haridas S."/>
            <person name="Albert R."/>
            <person name="Binder M."/>
            <person name="Bloem J."/>
            <person name="Labutti K."/>
            <person name="Salamov A."/>
            <person name="Andreopoulos B."/>
            <person name="Baker S."/>
            <person name="Barry K."/>
            <person name="Bills G."/>
            <person name="Bluhm B."/>
            <person name="Cannon C."/>
            <person name="Castanera R."/>
            <person name="Culley D."/>
            <person name="Daum C."/>
            <person name="Ezra D."/>
            <person name="Gonzalez J."/>
            <person name="Henrissat B."/>
            <person name="Kuo A."/>
            <person name="Liang C."/>
            <person name="Lipzen A."/>
            <person name="Lutzoni F."/>
            <person name="Magnuson J."/>
            <person name="Mondo S."/>
            <person name="Nolan M."/>
            <person name="Ohm R."/>
            <person name="Pangilinan J."/>
            <person name="Park H.-J."/>
            <person name="Ramirez L."/>
            <person name="Alfaro M."/>
            <person name="Sun H."/>
            <person name="Tritt A."/>
            <person name="Yoshinaga Y."/>
            <person name="Zwiers L.-H."/>
            <person name="Turgeon B."/>
            <person name="Goodwin S."/>
            <person name="Spatafora J."/>
            <person name="Crous P."/>
            <person name="Grigoriev I."/>
        </authorList>
    </citation>
    <scope>NUCLEOTIDE SEQUENCE</scope>
    <source>
        <strain evidence="5">CBS 110217</strain>
    </source>
</reference>
<evidence type="ECO:0000256" key="4">
    <source>
        <dbReference type="SAM" id="SignalP"/>
    </source>
</evidence>
<evidence type="ECO:0000313" key="6">
    <source>
        <dbReference type="Proteomes" id="UP000799777"/>
    </source>
</evidence>
<dbReference type="InterPro" id="IPR011042">
    <property type="entry name" value="6-blade_b-propeller_TolB-like"/>
</dbReference>
<comment type="similarity">
    <text evidence="2">Belongs to the major royal jelly protein family.</text>
</comment>
<keyword evidence="3" id="KW-0964">Secreted</keyword>
<dbReference type="GO" id="GO:0005576">
    <property type="term" value="C:extracellular region"/>
    <property type="evidence" value="ECO:0007669"/>
    <property type="project" value="UniProtKB-SubCell"/>
</dbReference>
<dbReference type="Pfam" id="PF03022">
    <property type="entry name" value="MRJP"/>
    <property type="match status" value="1"/>
</dbReference>
<dbReference type="PANTHER" id="PTHR10009">
    <property type="entry name" value="PROTEIN YELLOW-RELATED"/>
    <property type="match status" value="1"/>
</dbReference>
<gene>
    <name evidence="5" type="ORF">EK21DRAFT_98941</name>
</gene>
<feature type="chain" id="PRO_5040283137" description="Major royal jelly protein" evidence="4">
    <location>
        <begin position="18"/>
        <end position="424"/>
    </location>
</feature>
<dbReference type="EMBL" id="ML978172">
    <property type="protein sequence ID" value="KAF2032560.1"/>
    <property type="molecule type" value="Genomic_DNA"/>
</dbReference>
<comment type="caution">
    <text evidence="5">The sequence shown here is derived from an EMBL/GenBank/DDBJ whole genome shotgun (WGS) entry which is preliminary data.</text>
</comment>
<dbReference type="SUPFAM" id="SSF101898">
    <property type="entry name" value="NHL repeat"/>
    <property type="match status" value="1"/>
</dbReference>
<evidence type="ECO:0000313" key="5">
    <source>
        <dbReference type="EMBL" id="KAF2032560.1"/>
    </source>
</evidence>